<dbReference type="GO" id="GO:0008865">
    <property type="term" value="F:fructokinase activity"/>
    <property type="evidence" value="ECO:0007669"/>
    <property type="project" value="UniProtKB-EC"/>
</dbReference>
<accession>A0A2K9N9H4</accession>
<keyword evidence="7" id="KW-0418">Kinase</keyword>
<dbReference type="PANTHER" id="PTHR42742">
    <property type="entry name" value="TRANSCRIPTIONAL REPRESSOR MPRA"/>
    <property type="match status" value="1"/>
</dbReference>
<reference evidence="7 8" key="1">
    <citation type="submission" date="2017-12" db="EMBL/GenBank/DDBJ databases">
        <title>Genomes of bacteria within cyanobacterial aggregates.</title>
        <authorList>
            <person name="Cai H."/>
        </authorList>
    </citation>
    <scope>NUCLEOTIDE SEQUENCE [LARGE SCALE GENOMIC DNA]</scope>
    <source>
        <strain evidence="7 8">TH16</strain>
    </source>
</reference>
<dbReference type="PROSITE" id="PS01125">
    <property type="entry name" value="ROK"/>
    <property type="match status" value="1"/>
</dbReference>
<dbReference type="KEGG" id="ncb:C0V82_05510"/>
<dbReference type="Gene3D" id="3.30.420.40">
    <property type="match status" value="2"/>
</dbReference>
<dbReference type="InterPro" id="IPR000600">
    <property type="entry name" value="ROK"/>
</dbReference>
<dbReference type="Proteomes" id="UP000234752">
    <property type="component" value="Chromosome eg_1"/>
</dbReference>
<dbReference type="EC" id="2.7.1.4" evidence="5"/>
<comment type="catalytic activity">
    <reaction evidence="6">
        <text>D-fructose + ATP = D-fructose 6-phosphate + ADP + H(+)</text>
        <dbReference type="Rhea" id="RHEA:16125"/>
        <dbReference type="ChEBI" id="CHEBI:15378"/>
        <dbReference type="ChEBI" id="CHEBI:30616"/>
        <dbReference type="ChEBI" id="CHEBI:37721"/>
        <dbReference type="ChEBI" id="CHEBI:61527"/>
        <dbReference type="ChEBI" id="CHEBI:456216"/>
        <dbReference type="EC" id="2.7.1.4"/>
    </reaction>
</comment>
<evidence type="ECO:0000256" key="5">
    <source>
        <dbReference type="ARBA" id="ARBA00038887"/>
    </source>
</evidence>
<dbReference type="GO" id="GO:0046872">
    <property type="term" value="F:metal ion binding"/>
    <property type="evidence" value="ECO:0007669"/>
    <property type="project" value="UniProtKB-KW"/>
</dbReference>
<keyword evidence="4" id="KW-0460">Magnesium</keyword>
<dbReference type="OrthoDB" id="9783435at2"/>
<dbReference type="Pfam" id="PF00480">
    <property type="entry name" value="ROK"/>
    <property type="match status" value="1"/>
</dbReference>
<evidence type="ECO:0000256" key="3">
    <source>
        <dbReference type="ARBA" id="ARBA00022833"/>
    </source>
</evidence>
<proteinExistence type="predicted"/>
<keyword evidence="7" id="KW-0808">Transferase</keyword>
<protein>
    <recommendedName>
        <fullName evidence="5">fructokinase</fullName>
        <ecNumber evidence="5">2.7.1.4</ecNumber>
    </recommendedName>
</protein>
<dbReference type="InterPro" id="IPR051804">
    <property type="entry name" value="Carb_Metab_Reg_Kinase/Isom"/>
</dbReference>
<dbReference type="AlphaFoldDB" id="A0A2K9N9H4"/>
<dbReference type="CDD" id="cd24067">
    <property type="entry name" value="ASKHA_NBD_ROK_BsFRK-like"/>
    <property type="match status" value="1"/>
</dbReference>
<keyword evidence="2" id="KW-0479">Metal-binding</keyword>
<dbReference type="RefSeq" id="WP_102111459.1">
    <property type="nucleotide sequence ID" value="NZ_BMGN01000003.1"/>
</dbReference>
<dbReference type="InterPro" id="IPR049874">
    <property type="entry name" value="ROK_cs"/>
</dbReference>
<dbReference type="PANTHER" id="PTHR42742:SF3">
    <property type="entry name" value="FRUCTOKINASE"/>
    <property type="match status" value="1"/>
</dbReference>
<dbReference type="InterPro" id="IPR043129">
    <property type="entry name" value="ATPase_NBD"/>
</dbReference>
<evidence type="ECO:0000256" key="1">
    <source>
        <dbReference type="ARBA" id="ARBA00001946"/>
    </source>
</evidence>
<keyword evidence="8" id="KW-1185">Reference proteome</keyword>
<name>A0A2K9N9H4_9PROT</name>
<evidence type="ECO:0000313" key="7">
    <source>
        <dbReference type="EMBL" id="AUN29737.1"/>
    </source>
</evidence>
<evidence type="ECO:0000256" key="2">
    <source>
        <dbReference type="ARBA" id="ARBA00022723"/>
    </source>
</evidence>
<keyword evidence="3" id="KW-0862">Zinc</keyword>
<organism evidence="7 8">
    <name type="scientific">Niveispirillum cyanobacteriorum</name>
    <dbReference type="NCBI Taxonomy" id="1612173"/>
    <lineage>
        <taxon>Bacteria</taxon>
        <taxon>Pseudomonadati</taxon>
        <taxon>Pseudomonadota</taxon>
        <taxon>Alphaproteobacteria</taxon>
        <taxon>Rhodospirillales</taxon>
        <taxon>Azospirillaceae</taxon>
        <taxon>Niveispirillum</taxon>
    </lineage>
</organism>
<gene>
    <name evidence="7" type="ORF">C0V82_05510</name>
</gene>
<comment type="cofactor">
    <cofactor evidence="1">
        <name>Mg(2+)</name>
        <dbReference type="ChEBI" id="CHEBI:18420"/>
    </cofactor>
</comment>
<evidence type="ECO:0000256" key="6">
    <source>
        <dbReference type="ARBA" id="ARBA00048451"/>
    </source>
</evidence>
<sequence length="288" mass="29512">MRVAGIELGGTKVVVGAGTGPDDLSPTIRIPTTDPATTMAAIIDALESLKPFDAIGIASFGPLCLDPADPDGLRITNTPKPGWSQTPLVAPLVERFGVPVRLDTDVNGAALGEGRWGAARGLRDFAYITVGTGVGVGLVVNGAPVHGLLHPEAGHLLVRRDPVRDPYTGHCPFHGDCLEGLACGPAIAARVGAPAETLGDDHPVWPLVGDYIGQLCASLLLIIAPRRIILGGGVGQRPGVRAAAEAAMREHLAGYLQSPAFSQDIIVPPGLDSLSGVLGAIVVGQVTT</sequence>
<evidence type="ECO:0000256" key="4">
    <source>
        <dbReference type="ARBA" id="ARBA00022842"/>
    </source>
</evidence>
<evidence type="ECO:0000313" key="8">
    <source>
        <dbReference type="Proteomes" id="UP000234752"/>
    </source>
</evidence>
<dbReference type="SUPFAM" id="SSF53067">
    <property type="entry name" value="Actin-like ATPase domain"/>
    <property type="match status" value="1"/>
</dbReference>
<dbReference type="EMBL" id="CP025611">
    <property type="protein sequence ID" value="AUN29737.1"/>
    <property type="molecule type" value="Genomic_DNA"/>
</dbReference>